<dbReference type="PATRIC" id="fig|362413.3.peg.2007"/>
<organism evidence="2 3">
    <name type="scientific">Flavobacterium aquidurense</name>
    <dbReference type="NCBI Taxonomy" id="362413"/>
    <lineage>
        <taxon>Bacteria</taxon>
        <taxon>Pseudomonadati</taxon>
        <taxon>Bacteroidota</taxon>
        <taxon>Flavobacteriia</taxon>
        <taxon>Flavobacteriales</taxon>
        <taxon>Flavobacteriaceae</taxon>
        <taxon>Flavobacterium</taxon>
    </lineage>
</organism>
<dbReference type="EMBL" id="JRLF01000014">
    <property type="protein sequence ID" value="KQB38701.1"/>
    <property type="molecule type" value="Genomic_DNA"/>
</dbReference>
<name>A0A0Q0XRU1_9FLAO</name>
<gene>
    <name evidence="2" type="ORF">RC62_2061</name>
</gene>
<feature type="domain" description="DUF5683" evidence="1">
    <location>
        <begin position="48"/>
        <end position="194"/>
    </location>
</feature>
<dbReference type="STRING" id="362413.RC62_2061"/>
<sequence length="194" mass="22357">MNQNFKAKLYMQYYFLILFLFLGLTSISAQESKQIISKDTLKYETIDPLRPAKAAFYSAIFPGLGQIYNKKYWKLPLVYGAIGASTYFYIDSQKSYTLYRNEYKNRLAGNTSSSEYMSNLSESQLVSAQKQFQRNRDLSALFIVGFYVLNIIDANIDAALSQFNVSERLAFKPAINRNRITLQNDFGFALNYSF</sequence>
<comment type="caution">
    <text evidence="2">The sequence shown here is derived from an EMBL/GenBank/DDBJ whole genome shotgun (WGS) entry which is preliminary data.</text>
</comment>
<protein>
    <recommendedName>
        <fullName evidence="1">DUF5683 domain-containing protein</fullName>
    </recommendedName>
</protein>
<reference evidence="2 3" key="1">
    <citation type="submission" date="2014-09" db="EMBL/GenBank/DDBJ databases">
        <title>Genome sequence of Flavobacterium aquidurense RC62.</title>
        <authorList>
            <person name="Kim J.F."/>
            <person name="Kwak M.-J."/>
        </authorList>
    </citation>
    <scope>NUCLEOTIDE SEQUENCE [LARGE SCALE GENOMIC DNA]</scope>
    <source>
        <strain evidence="2 3">RC62</strain>
    </source>
</reference>
<dbReference type="Proteomes" id="UP000050443">
    <property type="component" value="Unassembled WGS sequence"/>
</dbReference>
<dbReference type="AlphaFoldDB" id="A0A0Q0XRU1"/>
<dbReference type="InterPro" id="IPR043738">
    <property type="entry name" value="DUF5683"/>
</dbReference>
<evidence type="ECO:0000259" key="1">
    <source>
        <dbReference type="Pfam" id="PF18935"/>
    </source>
</evidence>
<proteinExistence type="predicted"/>
<evidence type="ECO:0000313" key="3">
    <source>
        <dbReference type="Proteomes" id="UP000050443"/>
    </source>
</evidence>
<dbReference type="Pfam" id="PF18935">
    <property type="entry name" value="DUF5683"/>
    <property type="match status" value="1"/>
</dbReference>
<evidence type="ECO:0000313" key="2">
    <source>
        <dbReference type="EMBL" id="KQB38701.1"/>
    </source>
</evidence>
<accession>A0A0Q0XRU1</accession>